<reference evidence="1" key="1">
    <citation type="journal article" date="2020" name="Stud. Mycol.">
        <title>101 Dothideomycetes genomes: a test case for predicting lifestyles and emergence of pathogens.</title>
        <authorList>
            <person name="Haridas S."/>
            <person name="Albert R."/>
            <person name="Binder M."/>
            <person name="Bloem J."/>
            <person name="Labutti K."/>
            <person name="Salamov A."/>
            <person name="Andreopoulos B."/>
            <person name="Baker S."/>
            <person name="Barry K."/>
            <person name="Bills G."/>
            <person name="Bluhm B."/>
            <person name="Cannon C."/>
            <person name="Castanera R."/>
            <person name="Culley D."/>
            <person name="Daum C."/>
            <person name="Ezra D."/>
            <person name="Gonzalez J."/>
            <person name="Henrissat B."/>
            <person name="Kuo A."/>
            <person name="Liang C."/>
            <person name="Lipzen A."/>
            <person name="Lutzoni F."/>
            <person name="Magnuson J."/>
            <person name="Mondo S."/>
            <person name="Nolan M."/>
            <person name="Ohm R."/>
            <person name="Pangilinan J."/>
            <person name="Park H.-J."/>
            <person name="Ramirez L."/>
            <person name="Alfaro M."/>
            <person name="Sun H."/>
            <person name="Tritt A."/>
            <person name="Yoshinaga Y."/>
            <person name="Zwiers L.-H."/>
            <person name="Turgeon B."/>
            <person name="Goodwin S."/>
            <person name="Spatafora J."/>
            <person name="Crous P."/>
            <person name="Grigoriev I."/>
        </authorList>
    </citation>
    <scope>NUCLEOTIDE SEQUENCE</scope>
    <source>
        <strain evidence="1">CBS 627.86</strain>
    </source>
</reference>
<keyword evidence="2" id="KW-1185">Reference proteome</keyword>
<proteinExistence type="predicted"/>
<dbReference type="Proteomes" id="UP000799770">
    <property type="component" value="Unassembled WGS sequence"/>
</dbReference>
<protein>
    <submittedName>
        <fullName evidence="1">Uncharacterized protein</fullName>
    </submittedName>
</protein>
<dbReference type="AlphaFoldDB" id="A0A6A5YYA5"/>
<evidence type="ECO:0000313" key="1">
    <source>
        <dbReference type="EMBL" id="KAF2112090.1"/>
    </source>
</evidence>
<evidence type="ECO:0000313" key="2">
    <source>
        <dbReference type="Proteomes" id="UP000799770"/>
    </source>
</evidence>
<organism evidence="1 2">
    <name type="scientific">Lophiotrema nucula</name>
    <dbReference type="NCBI Taxonomy" id="690887"/>
    <lineage>
        <taxon>Eukaryota</taxon>
        <taxon>Fungi</taxon>
        <taxon>Dikarya</taxon>
        <taxon>Ascomycota</taxon>
        <taxon>Pezizomycotina</taxon>
        <taxon>Dothideomycetes</taxon>
        <taxon>Pleosporomycetidae</taxon>
        <taxon>Pleosporales</taxon>
        <taxon>Lophiotremataceae</taxon>
        <taxon>Lophiotrema</taxon>
    </lineage>
</organism>
<name>A0A6A5YYA5_9PLEO</name>
<sequence>MRKLSKTRDYYGYMNCRLHWSHASFLPGNDRQPPATARFKVDWNHLLLSAEARIHRDVKMHPRSCADGLPIRVRELCFVLWQLFNMTQRRHGNSQRQHQLQRRYLIPDMGIQFLLLRCPIRRGSSTGQIE</sequence>
<dbReference type="EMBL" id="ML977332">
    <property type="protein sequence ID" value="KAF2112090.1"/>
    <property type="molecule type" value="Genomic_DNA"/>
</dbReference>
<gene>
    <name evidence="1" type="ORF">BDV96DRAFT_168991</name>
</gene>
<accession>A0A6A5YYA5</accession>